<dbReference type="InterPro" id="IPR001401">
    <property type="entry name" value="Dynamin_GTPase"/>
</dbReference>
<organism evidence="6 7">
    <name type="scientific">Amylocarpus encephaloides</name>
    <dbReference type="NCBI Taxonomy" id="45428"/>
    <lineage>
        <taxon>Eukaryota</taxon>
        <taxon>Fungi</taxon>
        <taxon>Dikarya</taxon>
        <taxon>Ascomycota</taxon>
        <taxon>Pezizomycotina</taxon>
        <taxon>Leotiomycetes</taxon>
        <taxon>Helotiales</taxon>
        <taxon>Helotiales incertae sedis</taxon>
        <taxon>Amylocarpus</taxon>
    </lineage>
</organism>
<feature type="region of interest" description="Disordered" evidence="3">
    <location>
        <begin position="1"/>
        <end position="43"/>
    </location>
</feature>
<keyword evidence="7" id="KW-1185">Reference proteome</keyword>
<dbReference type="GO" id="GO:0005525">
    <property type="term" value="F:GTP binding"/>
    <property type="evidence" value="ECO:0007669"/>
    <property type="project" value="InterPro"/>
</dbReference>
<gene>
    <name evidence="6" type="ORF">BJ875DRAFT_47028</name>
</gene>
<evidence type="ECO:0000259" key="4">
    <source>
        <dbReference type="PROSITE" id="PS51388"/>
    </source>
</evidence>
<dbReference type="PANTHER" id="PTHR11566:SF21">
    <property type="entry name" value="DYNAMIN RELATED PROTEIN 1, ISOFORM A"/>
    <property type="match status" value="1"/>
</dbReference>
<evidence type="ECO:0000256" key="1">
    <source>
        <dbReference type="ARBA" id="ARBA00022741"/>
    </source>
</evidence>
<evidence type="ECO:0000313" key="6">
    <source>
        <dbReference type="EMBL" id="KAG9238404.1"/>
    </source>
</evidence>
<dbReference type="Gene3D" id="3.40.50.300">
    <property type="entry name" value="P-loop containing nucleotide triphosphate hydrolases"/>
    <property type="match status" value="1"/>
</dbReference>
<dbReference type="EMBL" id="MU251370">
    <property type="protein sequence ID" value="KAG9238404.1"/>
    <property type="molecule type" value="Genomic_DNA"/>
</dbReference>
<dbReference type="SMART" id="SM00053">
    <property type="entry name" value="DYNc"/>
    <property type="match status" value="1"/>
</dbReference>
<evidence type="ECO:0000259" key="5">
    <source>
        <dbReference type="PROSITE" id="PS51718"/>
    </source>
</evidence>
<dbReference type="GO" id="GO:0048312">
    <property type="term" value="P:intracellular distribution of mitochondria"/>
    <property type="evidence" value="ECO:0007669"/>
    <property type="project" value="TreeGrafter"/>
</dbReference>
<dbReference type="Pfam" id="PF00350">
    <property type="entry name" value="Dynamin_N"/>
    <property type="match status" value="1"/>
</dbReference>
<feature type="region of interest" description="Disordered" evidence="3">
    <location>
        <begin position="456"/>
        <end position="506"/>
    </location>
</feature>
<evidence type="ECO:0000313" key="7">
    <source>
        <dbReference type="Proteomes" id="UP000824998"/>
    </source>
</evidence>
<dbReference type="OrthoDB" id="415706at2759"/>
<proteinExistence type="predicted"/>
<dbReference type="InterPro" id="IPR022812">
    <property type="entry name" value="Dynamin"/>
</dbReference>
<dbReference type="CDD" id="cd08771">
    <property type="entry name" value="DLP_1"/>
    <property type="match status" value="1"/>
</dbReference>
<feature type="compositionally biased region" description="Low complexity" evidence="3">
    <location>
        <begin position="497"/>
        <end position="506"/>
    </location>
</feature>
<name>A0A9P7YRC4_9HELO</name>
<sequence length="789" mass="87923">MQAQKAPVESPPRSDTTITEGGSKYKTSSEDDGSKASDTLLSDDPFSNESSRILFEGIDRLRRCGAGQDLDLPQLVIVGKQSAGKSSLLQSLTDIPFPVGIRLCTQFAMRIISRRTAPGTNETFHASIEDGDVNPFSGHDDDIHTEGFSRFIPNMNAEAFEALIIEAKEAMGIGSPLASEDNNYSSKVLKIELSGPNRSHFGILDLPGVFSSRRGRVSRREMDGVVEMVTSYMRKPENIIICVADASGDIQNEQILELASDVDSSRLVGVLTKCDNSENPEDIVQYVNERDGIPGKSVRWHVVQNRGPKASDSFDREHEEMSTFNKDPWLKIPESQRGIPCLRKYLANLLCKRIRDAFPGMLNTVTNLLEAEKRNRKEMGESRGDHAQRLAYLVAISQRYQDLAHKSLSTPDALPDPEMKLRGKTRNAAQDFAENMINKGHLFEFLEIGKSIDIPIKEPDSSSEIDNDRLSTPSRPRRHRPQTPTQIHDFPTPKSPPTKTGKSLTKAKVHPLYEEIRTQILENRGEELPGVLNPAVIHPIWRKQTSKWKSLGEAHLNSLVDTTTYVSLKLFEQACYETGASERTQCGLEARILGFSTQARGEVMRKLDILCDRNENMALQTSNPAFLEKVHYARSQRFRQALDRYTRAHPPTSIISTPVPASLESCAIIDIPRVDALFNELHPHGSRSQNVEDEIHDLLRAYYEVRVQDFVYDVSNNIDEPFLVGGEGPLLGLSTGFVMGLTEGEIEVLGGDEEADVVRRRECEGRIRRLQEAVWIAGVSLGRTGGVAV</sequence>
<reference evidence="6" key="1">
    <citation type="journal article" date="2021" name="IMA Fungus">
        <title>Genomic characterization of three marine fungi, including Emericellopsis atlantica sp. nov. with signatures of a generalist lifestyle and marine biomass degradation.</title>
        <authorList>
            <person name="Hagestad O.C."/>
            <person name="Hou L."/>
            <person name="Andersen J.H."/>
            <person name="Hansen E.H."/>
            <person name="Altermark B."/>
            <person name="Li C."/>
            <person name="Kuhnert E."/>
            <person name="Cox R.J."/>
            <person name="Crous P.W."/>
            <person name="Spatafora J.W."/>
            <person name="Lail K."/>
            <person name="Amirebrahimi M."/>
            <person name="Lipzen A."/>
            <person name="Pangilinan J."/>
            <person name="Andreopoulos W."/>
            <person name="Hayes R.D."/>
            <person name="Ng V."/>
            <person name="Grigoriev I.V."/>
            <person name="Jackson S.A."/>
            <person name="Sutton T.D.S."/>
            <person name="Dobson A.D.W."/>
            <person name="Rama T."/>
        </authorList>
    </citation>
    <scope>NUCLEOTIDE SEQUENCE</scope>
    <source>
        <strain evidence="6">TRa018bII</strain>
    </source>
</reference>
<accession>A0A9P7YRC4</accession>
<dbReference type="InterPro" id="IPR027417">
    <property type="entry name" value="P-loop_NTPase"/>
</dbReference>
<dbReference type="GO" id="GO:0005874">
    <property type="term" value="C:microtubule"/>
    <property type="evidence" value="ECO:0007669"/>
    <property type="project" value="TreeGrafter"/>
</dbReference>
<dbReference type="GO" id="GO:0016559">
    <property type="term" value="P:peroxisome fission"/>
    <property type="evidence" value="ECO:0007669"/>
    <property type="project" value="TreeGrafter"/>
</dbReference>
<dbReference type="GO" id="GO:0000266">
    <property type="term" value="P:mitochondrial fission"/>
    <property type="evidence" value="ECO:0007669"/>
    <property type="project" value="TreeGrafter"/>
</dbReference>
<dbReference type="PRINTS" id="PR00195">
    <property type="entry name" value="DYNAMIN"/>
</dbReference>
<dbReference type="GO" id="GO:0008017">
    <property type="term" value="F:microtubule binding"/>
    <property type="evidence" value="ECO:0007669"/>
    <property type="project" value="TreeGrafter"/>
</dbReference>
<keyword evidence="6" id="KW-0378">Hydrolase</keyword>
<comment type="caution">
    <text evidence="6">The sequence shown here is derived from an EMBL/GenBank/DDBJ whole genome shotgun (WGS) entry which is preliminary data.</text>
</comment>
<feature type="domain" description="GED" evidence="4">
    <location>
        <begin position="692"/>
        <end position="785"/>
    </location>
</feature>
<protein>
    <submittedName>
        <fullName evidence="6">P-loop containing nucleoside triphosphate hydrolase protein</fullName>
    </submittedName>
</protein>
<keyword evidence="2" id="KW-0342">GTP-binding</keyword>
<dbReference type="PANTHER" id="PTHR11566">
    <property type="entry name" value="DYNAMIN"/>
    <property type="match status" value="1"/>
</dbReference>
<evidence type="ECO:0000256" key="2">
    <source>
        <dbReference type="ARBA" id="ARBA00023134"/>
    </source>
</evidence>
<dbReference type="GO" id="GO:0003924">
    <property type="term" value="F:GTPase activity"/>
    <property type="evidence" value="ECO:0007669"/>
    <property type="project" value="InterPro"/>
</dbReference>
<dbReference type="GO" id="GO:0005739">
    <property type="term" value="C:mitochondrion"/>
    <property type="evidence" value="ECO:0007669"/>
    <property type="project" value="TreeGrafter"/>
</dbReference>
<dbReference type="Proteomes" id="UP000824998">
    <property type="component" value="Unassembled WGS sequence"/>
</dbReference>
<dbReference type="AlphaFoldDB" id="A0A9P7YRC4"/>
<feature type="domain" description="Dynamin-type G" evidence="5">
    <location>
        <begin position="69"/>
        <end position="359"/>
    </location>
</feature>
<dbReference type="GO" id="GO:0016020">
    <property type="term" value="C:membrane"/>
    <property type="evidence" value="ECO:0007669"/>
    <property type="project" value="TreeGrafter"/>
</dbReference>
<dbReference type="InterPro" id="IPR020850">
    <property type="entry name" value="GED_dom"/>
</dbReference>
<keyword evidence="1" id="KW-0547">Nucleotide-binding</keyword>
<dbReference type="InterPro" id="IPR045063">
    <property type="entry name" value="Dynamin_N"/>
</dbReference>
<evidence type="ECO:0000256" key="3">
    <source>
        <dbReference type="SAM" id="MobiDB-lite"/>
    </source>
</evidence>
<dbReference type="PROSITE" id="PS51718">
    <property type="entry name" value="G_DYNAMIN_2"/>
    <property type="match status" value="1"/>
</dbReference>
<dbReference type="InterPro" id="IPR000375">
    <property type="entry name" value="Dynamin_stalk"/>
</dbReference>
<dbReference type="PROSITE" id="PS51388">
    <property type="entry name" value="GED"/>
    <property type="match status" value="1"/>
</dbReference>
<dbReference type="GO" id="GO:0006897">
    <property type="term" value="P:endocytosis"/>
    <property type="evidence" value="ECO:0007669"/>
    <property type="project" value="TreeGrafter"/>
</dbReference>
<dbReference type="InterPro" id="IPR030381">
    <property type="entry name" value="G_DYNAMIN_dom"/>
</dbReference>
<dbReference type="SUPFAM" id="SSF52540">
    <property type="entry name" value="P-loop containing nucleoside triphosphate hydrolases"/>
    <property type="match status" value="1"/>
</dbReference>
<dbReference type="Pfam" id="PF01031">
    <property type="entry name" value="Dynamin_M"/>
    <property type="match status" value="1"/>
</dbReference>